<dbReference type="Pfam" id="PF03129">
    <property type="entry name" value="HGTP_anticodon"/>
    <property type="match status" value="1"/>
</dbReference>
<dbReference type="Gene3D" id="3.30.930.10">
    <property type="entry name" value="Bira Bifunctional Protein, Domain 2"/>
    <property type="match status" value="1"/>
</dbReference>
<dbReference type="InterPro" id="IPR004499">
    <property type="entry name" value="Pro-tRNA-ligase_IIa_arc-type"/>
</dbReference>
<dbReference type="InterPro" id="IPR006195">
    <property type="entry name" value="aa-tRNA-synth_II"/>
</dbReference>
<dbReference type="HAMAP" id="MF_01571">
    <property type="entry name" value="Pro_tRNA_synth_type3"/>
    <property type="match status" value="1"/>
</dbReference>
<evidence type="ECO:0000256" key="7">
    <source>
        <dbReference type="ARBA" id="ARBA00022917"/>
    </source>
</evidence>
<keyword evidence="6 11" id="KW-0067">ATP-binding</keyword>
<dbReference type="InterPro" id="IPR016061">
    <property type="entry name" value="Pro-tRNA_ligase_II_C"/>
</dbReference>
<dbReference type="SUPFAM" id="SSF52954">
    <property type="entry name" value="Class II aaRS ABD-related"/>
    <property type="match status" value="1"/>
</dbReference>
<dbReference type="SMART" id="SM00946">
    <property type="entry name" value="ProRS-C_1"/>
    <property type="match status" value="1"/>
</dbReference>
<reference evidence="13" key="2">
    <citation type="submission" date="2021-04" db="EMBL/GenBank/DDBJ databases">
        <authorList>
            <person name="Gilroy R."/>
        </authorList>
    </citation>
    <scope>NUCLEOTIDE SEQUENCE</scope>
    <source>
        <strain evidence="13">CHK192-19661</strain>
    </source>
</reference>
<dbReference type="Gene3D" id="3.30.110.30">
    <property type="entry name" value="C-terminal domain of ProRS"/>
    <property type="match status" value="1"/>
</dbReference>
<dbReference type="InterPro" id="IPR002316">
    <property type="entry name" value="Pro-tRNA-ligase_IIa"/>
</dbReference>
<dbReference type="InterPro" id="IPR033721">
    <property type="entry name" value="ProRS_core_arch_euk"/>
</dbReference>
<comment type="similarity">
    <text evidence="10 11">Belongs to the class-II aminoacyl-tRNA synthetase family. ProS type 3 subfamily.</text>
</comment>
<keyword evidence="4 11" id="KW-0436">Ligase</keyword>
<dbReference type="GO" id="GO:0004827">
    <property type="term" value="F:proline-tRNA ligase activity"/>
    <property type="evidence" value="ECO:0007669"/>
    <property type="project" value="UniProtKB-UniRule"/>
</dbReference>
<dbReference type="GO" id="GO:0140096">
    <property type="term" value="F:catalytic activity, acting on a protein"/>
    <property type="evidence" value="ECO:0007669"/>
    <property type="project" value="UniProtKB-ARBA"/>
</dbReference>
<comment type="caution">
    <text evidence="13">The sequence shown here is derived from an EMBL/GenBank/DDBJ whole genome shotgun (WGS) entry which is preliminary data.</text>
</comment>
<comment type="function">
    <text evidence="11">Catalyzes the attachment of proline to tRNA(Pro) in a two-step reaction: proline is first activated by ATP to form Pro-AMP and then transferred to the acceptor end of tRNA(Pro).</text>
</comment>
<dbReference type="EC" id="6.1.1.15" evidence="11"/>
<proteinExistence type="inferred from homology"/>
<keyword evidence="8 11" id="KW-0030">Aminoacyl-tRNA synthetase</keyword>
<reference evidence="13" key="1">
    <citation type="journal article" date="2021" name="PeerJ">
        <title>Extensive microbial diversity within the chicken gut microbiome revealed by metagenomics and culture.</title>
        <authorList>
            <person name="Gilroy R."/>
            <person name="Ravi A."/>
            <person name="Getino M."/>
            <person name="Pursley I."/>
            <person name="Horton D.L."/>
            <person name="Alikhan N.F."/>
            <person name="Baker D."/>
            <person name="Gharbi K."/>
            <person name="Hall N."/>
            <person name="Watson M."/>
            <person name="Adriaenssens E.M."/>
            <person name="Foster-Nyarko E."/>
            <person name="Jarju S."/>
            <person name="Secka A."/>
            <person name="Antonio M."/>
            <person name="Oren A."/>
            <person name="Chaudhuri R.R."/>
            <person name="La Ragione R."/>
            <person name="Hildebrand F."/>
            <person name="Pallen M.J."/>
        </authorList>
    </citation>
    <scope>NUCLEOTIDE SEQUENCE</scope>
    <source>
        <strain evidence="13">CHK192-19661</strain>
    </source>
</reference>
<evidence type="ECO:0000256" key="11">
    <source>
        <dbReference type="HAMAP-Rule" id="MF_01571"/>
    </source>
</evidence>
<evidence type="ECO:0000256" key="2">
    <source>
        <dbReference type="ARBA" id="ARBA00011738"/>
    </source>
</evidence>
<dbReference type="Pfam" id="PF00587">
    <property type="entry name" value="tRNA-synt_2b"/>
    <property type="match status" value="1"/>
</dbReference>
<evidence type="ECO:0000256" key="5">
    <source>
        <dbReference type="ARBA" id="ARBA00022741"/>
    </source>
</evidence>
<protein>
    <recommendedName>
        <fullName evidence="11">Proline--tRNA ligase</fullName>
        <ecNumber evidence="11">6.1.1.15</ecNumber>
    </recommendedName>
    <alternativeName>
        <fullName evidence="11">Prolyl-tRNA synthetase</fullName>
        <shortName evidence="11">ProRS</shortName>
    </alternativeName>
</protein>
<name>A0A9D2D7K1_9FIRM</name>
<keyword evidence="5 11" id="KW-0547">Nucleotide-binding</keyword>
<organism evidence="13 14">
    <name type="scientific">Candidatus Borkfalkia avicola</name>
    <dbReference type="NCBI Taxonomy" id="2838503"/>
    <lineage>
        <taxon>Bacteria</taxon>
        <taxon>Bacillati</taxon>
        <taxon>Bacillota</taxon>
        <taxon>Clostridia</taxon>
        <taxon>Christensenellales</taxon>
        <taxon>Christensenellaceae</taxon>
        <taxon>Candidatus Borkfalkia</taxon>
    </lineage>
</organism>
<dbReference type="FunFam" id="3.40.50.800:FF:000005">
    <property type="entry name" value="bifunctional glutamate/proline--tRNA ligase"/>
    <property type="match status" value="1"/>
</dbReference>
<evidence type="ECO:0000256" key="10">
    <source>
        <dbReference type="ARBA" id="ARBA00060806"/>
    </source>
</evidence>
<dbReference type="PRINTS" id="PR01046">
    <property type="entry name" value="TRNASYNTHPRO"/>
</dbReference>
<dbReference type="EMBL" id="DXCF01000032">
    <property type="protein sequence ID" value="HIZ10053.1"/>
    <property type="molecule type" value="Genomic_DNA"/>
</dbReference>
<comment type="subunit">
    <text evidence="2 11">Homodimer.</text>
</comment>
<dbReference type="Pfam" id="PF09180">
    <property type="entry name" value="ProRS-C_1"/>
    <property type="match status" value="1"/>
</dbReference>
<evidence type="ECO:0000256" key="8">
    <source>
        <dbReference type="ARBA" id="ARBA00023146"/>
    </source>
</evidence>
<dbReference type="PANTHER" id="PTHR43382">
    <property type="entry name" value="PROLYL-TRNA SYNTHETASE"/>
    <property type="match status" value="1"/>
</dbReference>
<gene>
    <name evidence="11 13" type="primary">proS</name>
    <name evidence="13" type="ORF">H9726_06160</name>
</gene>
<feature type="domain" description="Aminoacyl-transfer RNA synthetases class-II family profile" evidence="12">
    <location>
        <begin position="40"/>
        <end position="287"/>
    </location>
</feature>
<comment type="catalytic activity">
    <reaction evidence="9 11">
        <text>tRNA(Pro) + L-proline + ATP = L-prolyl-tRNA(Pro) + AMP + diphosphate</text>
        <dbReference type="Rhea" id="RHEA:14305"/>
        <dbReference type="Rhea" id="RHEA-COMP:9700"/>
        <dbReference type="Rhea" id="RHEA-COMP:9702"/>
        <dbReference type="ChEBI" id="CHEBI:30616"/>
        <dbReference type="ChEBI" id="CHEBI:33019"/>
        <dbReference type="ChEBI" id="CHEBI:60039"/>
        <dbReference type="ChEBI" id="CHEBI:78442"/>
        <dbReference type="ChEBI" id="CHEBI:78532"/>
        <dbReference type="ChEBI" id="CHEBI:456215"/>
        <dbReference type="EC" id="6.1.1.15"/>
    </reaction>
</comment>
<comment type="domain">
    <text evidence="11">Consists of three domains: the N-terminal catalytic domain, the anticodon-binding domain and the C-terminal extension.</text>
</comment>
<dbReference type="NCBIfam" id="TIGR00408">
    <property type="entry name" value="proS_fam_I"/>
    <property type="match status" value="1"/>
</dbReference>
<dbReference type="InterPro" id="IPR045864">
    <property type="entry name" value="aa-tRNA-synth_II/BPL/LPL"/>
</dbReference>
<keyword evidence="7 11" id="KW-0648">Protein biosynthesis</keyword>
<dbReference type="GO" id="GO:0016740">
    <property type="term" value="F:transferase activity"/>
    <property type="evidence" value="ECO:0007669"/>
    <property type="project" value="UniProtKB-ARBA"/>
</dbReference>
<evidence type="ECO:0000256" key="9">
    <source>
        <dbReference type="ARBA" id="ARBA00047671"/>
    </source>
</evidence>
<dbReference type="GO" id="GO:0005737">
    <property type="term" value="C:cytoplasm"/>
    <property type="evidence" value="ECO:0007669"/>
    <property type="project" value="UniProtKB-SubCell"/>
</dbReference>
<dbReference type="Gene3D" id="3.40.50.800">
    <property type="entry name" value="Anticodon-binding domain"/>
    <property type="match status" value="1"/>
</dbReference>
<evidence type="ECO:0000256" key="6">
    <source>
        <dbReference type="ARBA" id="ARBA00022840"/>
    </source>
</evidence>
<dbReference type="Proteomes" id="UP000824025">
    <property type="component" value="Unassembled WGS sequence"/>
</dbReference>
<dbReference type="GO" id="GO:0017101">
    <property type="term" value="C:aminoacyl-tRNA synthetase multienzyme complex"/>
    <property type="evidence" value="ECO:0007669"/>
    <property type="project" value="TreeGrafter"/>
</dbReference>
<sequence length="477" mass="53295">MAKEKDQFVNQIADIETDFPRWYTDVVIKTKLVDYGPVKGTMVIRPYGYAIWENIQHELDKRIKATGHKNAYFPLLIPYSFMTREAEHVEGFAPEVAVVTVGGGEKLAEPLVIRPTSETIFGEMYSKWLQSYRDLPILINQWANVMRWEKTTRPFLRTSEFLWQEGHTAHATGEEAMEETMKMLGVYKEFAETCLAIPVFTGRKTEKEKFAGAVATFGMEAMMHDGKSLQAGTSHYLGQNFAKAFNIQFLDKDGTHKYAYTSSWGVSTRLIGALIMSHGDARGLVLPPVVAPVQAIIVPIAAKKEGVLEAVAALKEKLVAADIRAEADLTDNSPGWKFNEWEMKGVPLRIELGPRDIEAGKMVLVRRDTHEKTEAPLENAAETVAKLLAEIQTNLLETARRRKEERVVSAENVGELLKGVEGGNFVKAGWCGCRECEDKIKEQTAATARVLVEDEHAETCVCCGKPAKHVVLFARAY</sequence>
<dbReference type="InterPro" id="IPR017449">
    <property type="entry name" value="Pro-tRNA_synth_II"/>
</dbReference>
<dbReference type="PANTHER" id="PTHR43382:SF2">
    <property type="entry name" value="BIFUNCTIONAL GLUTAMATE_PROLINE--TRNA LIGASE"/>
    <property type="match status" value="1"/>
</dbReference>
<evidence type="ECO:0000256" key="1">
    <source>
        <dbReference type="ARBA" id="ARBA00004496"/>
    </source>
</evidence>
<evidence type="ECO:0000256" key="4">
    <source>
        <dbReference type="ARBA" id="ARBA00022598"/>
    </source>
</evidence>
<dbReference type="InterPro" id="IPR004154">
    <property type="entry name" value="Anticodon-bd"/>
</dbReference>
<dbReference type="FunFam" id="3.30.930.10:FF:000023">
    <property type="entry name" value="Proline--tRNA ligase"/>
    <property type="match status" value="1"/>
</dbReference>
<dbReference type="GO" id="GO:0005524">
    <property type="term" value="F:ATP binding"/>
    <property type="evidence" value="ECO:0007669"/>
    <property type="project" value="UniProtKB-UniRule"/>
</dbReference>
<dbReference type="SUPFAM" id="SSF64586">
    <property type="entry name" value="C-terminal domain of ProRS"/>
    <property type="match status" value="1"/>
</dbReference>
<dbReference type="PROSITE" id="PS50862">
    <property type="entry name" value="AA_TRNA_LIGASE_II"/>
    <property type="match status" value="1"/>
</dbReference>
<accession>A0A9D2D7K1</accession>
<keyword evidence="3 11" id="KW-0963">Cytoplasm</keyword>
<dbReference type="SUPFAM" id="SSF55681">
    <property type="entry name" value="Class II aaRS and biotin synthetases"/>
    <property type="match status" value="1"/>
</dbReference>
<dbReference type="InterPro" id="IPR036621">
    <property type="entry name" value="Anticodon-bd_dom_sf"/>
</dbReference>
<dbReference type="GO" id="GO:0006433">
    <property type="term" value="P:prolyl-tRNA aminoacylation"/>
    <property type="evidence" value="ECO:0007669"/>
    <property type="project" value="UniProtKB-UniRule"/>
</dbReference>
<dbReference type="InterPro" id="IPR002314">
    <property type="entry name" value="aa-tRNA-synt_IIb"/>
</dbReference>
<dbReference type="CDD" id="cd00862">
    <property type="entry name" value="ProRS_anticodon_zinc"/>
    <property type="match status" value="1"/>
</dbReference>
<dbReference type="AlphaFoldDB" id="A0A9D2D7K1"/>
<comment type="subcellular location">
    <subcellularLocation>
        <location evidence="1 11">Cytoplasm</location>
    </subcellularLocation>
</comment>
<evidence type="ECO:0000256" key="3">
    <source>
        <dbReference type="ARBA" id="ARBA00022490"/>
    </source>
</evidence>
<evidence type="ECO:0000313" key="14">
    <source>
        <dbReference type="Proteomes" id="UP000824025"/>
    </source>
</evidence>
<evidence type="ECO:0000313" key="13">
    <source>
        <dbReference type="EMBL" id="HIZ10053.1"/>
    </source>
</evidence>
<evidence type="ECO:0000259" key="12">
    <source>
        <dbReference type="PROSITE" id="PS50862"/>
    </source>
</evidence>
<dbReference type="CDD" id="cd00778">
    <property type="entry name" value="ProRS_core_arch_euk"/>
    <property type="match status" value="1"/>
</dbReference>